<dbReference type="CDD" id="cd06261">
    <property type="entry name" value="TM_PBP2"/>
    <property type="match status" value="1"/>
</dbReference>
<dbReference type="InterPro" id="IPR035906">
    <property type="entry name" value="MetI-like_sf"/>
</dbReference>
<evidence type="ECO:0000256" key="2">
    <source>
        <dbReference type="ARBA" id="ARBA00022448"/>
    </source>
</evidence>
<keyword evidence="4 7" id="KW-0812">Transmembrane</keyword>
<dbReference type="GO" id="GO:0005886">
    <property type="term" value="C:plasma membrane"/>
    <property type="evidence" value="ECO:0007669"/>
    <property type="project" value="UniProtKB-SubCell"/>
</dbReference>
<protein>
    <submittedName>
        <fullName evidence="9">ABC transporter permease</fullName>
    </submittedName>
</protein>
<proteinExistence type="inferred from homology"/>
<dbReference type="InterPro" id="IPR000515">
    <property type="entry name" value="MetI-like"/>
</dbReference>
<feature type="transmembrane region" description="Helical" evidence="7">
    <location>
        <begin position="139"/>
        <end position="163"/>
    </location>
</feature>
<dbReference type="Pfam" id="PF00528">
    <property type="entry name" value="BPD_transp_1"/>
    <property type="match status" value="1"/>
</dbReference>
<evidence type="ECO:0000313" key="9">
    <source>
        <dbReference type="EMBL" id="GIG38160.1"/>
    </source>
</evidence>
<evidence type="ECO:0000256" key="4">
    <source>
        <dbReference type="ARBA" id="ARBA00022692"/>
    </source>
</evidence>
<gene>
    <name evidence="9" type="ORF">Cpa01nite_35410</name>
</gene>
<comment type="similarity">
    <text evidence="7">Belongs to the binding-protein-dependent transport system permease family.</text>
</comment>
<keyword evidence="2 7" id="KW-0813">Transport</keyword>
<reference evidence="9" key="1">
    <citation type="submission" date="2021-01" db="EMBL/GenBank/DDBJ databases">
        <title>Whole genome shotgun sequence of Cellulomonas pakistanensis NBRC 110800.</title>
        <authorList>
            <person name="Komaki H."/>
            <person name="Tamura T."/>
        </authorList>
    </citation>
    <scope>NUCLEOTIDE SEQUENCE</scope>
    <source>
        <strain evidence="9">NBRC 110800</strain>
    </source>
</reference>
<keyword evidence="6 7" id="KW-0472">Membrane</keyword>
<feature type="transmembrane region" description="Helical" evidence="7">
    <location>
        <begin position="32"/>
        <end position="51"/>
    </location>
</feature>
<dbReference type="RefSeq" id="WP_239068908.1">
    <property type="nucleotide sequence ID" value="NZ_BONO01000038.1"/>
</dbReference>
<dbReference type="EMBL" id="BONO01000038">
    <property type="protein sequence ID" value="GIG38160.1"/>
    <property type="molecule type" value="Genomic_DNA"/>
</dbReference>
<accession>A0A919PBV3</accession>
<dbReference type="PANTHER" id="PTHR30043">
    <property type="entry name" value="PHOSPHONATES TRANSPORT SYSTEM PERMEASE PROTEIN"/>
    <property type="match status" value="1"/>
</dbReference>
<dbReference type="Proteomes" id="UP000642125">
    <property type="component" value="Unassembled WGS sequence"/>
</dbReference>
<keyword evidence="10" id="KW-1185">Reference proteome</keyword>
<keyword evidence="3" id="KW-1003">Cell membrane</keyword>
<evidence type="ECO:0000256" key="1">
    <source>
        <dbReference type="ARBA" id="ARBA00004651"/>
    </source>
</evidence>
<dbReference type="Gene3D" id="1.10.3720.10">
    <property type="entry name" value="MetI-like"/>
    <property type="match status" value="1"/>
</dbReference>
<sequence length="278" mass="29065">MTSPVAAAATRPAVRAAVVPPPRPRGRWKASAGWAAVLAVTALTLAPGIGVEVDLGALARNWQNGADKVVALLQPDWAFFPRTVEPLLETLQMAVIATAVAGVLSLPLSLWAARTTNPHTALRGTVRAVLDVVRAVPDLLYAAVLVAMVGVGALPGILALVLFDVGIVVKLVSEQLEAADTGALEAARAAGGTQLQVNRSVAVPDMLPGFWTQLLYVLELNVRASSVLGLVGAGGMGLLIDAVRSFYRYDQLSLIILEILVVVLVLEAVSSAARRRLV</sequence>
<feature type="transmembrane region" description="Helical" evidence="7">
    <location>
        <begin position="252"/>
        <end position="273"/>
    </location>
</feature>
<comment type="subcellular location">
    <subcellularLocation>
        <location evidence="1 7">Cell membrane</location>
        <topology evidence="1 7">Multi-pass membrane protein</topology>
    </subcellularLocation>
</comment>
<evidence type="ECO:0000256" key="6">
    <source>
        <dbReference type="ARBA" id="ARBA00023136"/>
    </source>
</evidence>
<dbReference type="SUPFAM" id="SSF161098">
    <property type="entry name" value="MetI-like"/>
    <property type="match status" value="1"/>
</dbReference>
<keyword evidence="5 7" id="KW-1133">Transmembrane helix</keyword>
<comment type="caution">
    <text evidence="9">The sequence shown here is derived from an EMBL/GenBank/DDBJ whole genome shotgun (WGS) entry which is preliminary data.</text>
</comment>
<evidence type="ECO:0000256" key="3">
    <source>
        <dbReference type="ARBA" id="ARBA00022475"/>
    </source>
</evidence>
<feature type="domain" description="ABC transmembrane type-1" evidence="8">
    <location>
        <begin position="87"/>
        <end position="270"/>
    </location>
</feature>
<evidence type="ECO:0000256" key="7">
    <source>
        <dbReference type="RuleBase" id="RU363032"/>
    </source>
</evidence>
<evidence type="ECO:0000259" key="8">
    <source>
        <dbReference type="PROSITE" id="PS50928"/>
    </source>
</evidence>
<evidence type="ECO:0000256" key="5">
    <source>
        <dbReference type="ARBA" id="ARBA00022989"/>
    </source>
</evidence>
<dbReference type="PROSITE" id="PS50928">
    <property type="entry name" value="ABC_TM1"/>
    <property type="match status" value="1"/>
</dbReference>
<dbReference type="PANTHER" id="PTHR30043:SF1">
    <property type="entry name" value="ABC TRANSPORT SYSTEM PERMEASE PROTEIN P69"/>
    <property type="match status" value="1"/>
</dbReference>
<evidence type="ECO:0000313" key="10">
    <source>
        <dbReference type="Proteomes" id="UP000642125"/>
    </source>
</evidence>
<feature type="transmembrane region" description="Helical" evidence="7">
    <location>
        <begin position="91"/>
        <end position="113"/>
    </location>
</feature>
<dbReference type="GO" id="GO:0015416">
    <property type="term" value="F:ABC-type phosphonate transporter activity"/>
    <property type="evidence" value="ECO:0007669"/>
    <property type="project" value="InterPro"/>
</dbReference>
<dbReference type="InterPro" id="IPR005769">
    <property type="entry name" value="PhnE/PtxC"/>
</dbReference>
<dbReference type="NCBIfam" id="TIGR01097">
    <property type="entry name" value="PhnE"/>
    <property type="match status" value="1"/>
</dbReference>
<organism evidence="9 10">
    <name type="scientific">Cellulomonas pakistanensis</name>
    <dbReference type="NCBI Taxonomy" id="992287"/>
    <lineage>
        <taxon>Bacteria</taxon>
        <taxon>Bacillati</taxon>
        <taxon>Actinomycetota</taxon>
        <taxon>Actinomycetes</taxon>
        <taxon>Micrococcales</taxon>
        <taxon>Cellulomonadaceae</taxon>
        <taxon>Cellulomonas</taxon>
    </lineage>
</organism>
<dbReference type="AlphaFoldDB" id="A0A919PBV3"/>
<name>A0A919PBV3_9CELL</name>